<evidence type="ECO:0000313" key="2">
    <source>
        <dbReference type="Proteomes" id="UP001352852"/>
    </source>
</evidence>
<protein>
    <submittedName>
        <fullName evidence="1">Uncharacterized protein</fullName>
    </submittedName>
</protein>
<sequence>MAENCFWIKVKEEKFENPDLFAQLSLYFSSQSKVRWSSTHSHCNPTAQARNKPCCLESGMDSCQRDPLQKPYSGTIQSVQIFLYPVALPVIC</sequence>
<gene>
    <name evidence="1" type="ORF">CHARACLAT_024722</name>
</gene>
<dbReference type="EMBL" id="JAHUTJ010010957">
    <property type="protein sequence ID" value="MED6268674.1"/>
    <property type="molecule type" value="Genomic_DNA"/>
</dbReference>
<dbReference type="Gene3D" id="6.10.30.30">
    <property type="match status" value="1"/>
</dbReference>
<name>A0ABU7D3X9_9TELE</name>
<accession>A0ABU7D3X9</accession>
<evidence type="ECO:0000313" key="1">
    <source>
        <dbReference type="EMBL" id="MED6268674.1"/>
    </source>
</evidence>
<dbReference type="Proteomes" id="UP001352852">
    <property type="component" value="Unassembled WGS sequence"/>
</dbReference>
<organism evidence="1 2">
    <name type="scientific">Characodon lateralis</name>
    <dbReference type="NCBI Taxonomy" id="208331"/>
    <lineage>
        <taxon>Eukaryota</taxon>
        <taxon>Metazoa</taxon>
        <taxon>Chordata</taxon>
        <taxon>Craniata</taxon>
        <taxon>Vertebrata</taxon>
        <taxon>Euteleostomi</taxon>
        <taxon>Actinopterygii</taxon>
        <taxon>Neopterygii</taxon>
        <taxon>Teleostei</taxon>
        <taxon>Neoteleostei</taxon>
        <taxon>Acanthomorphata</taxon>
        <taxon>Ovalentaria</taxon>
        <taxon>Atherinomorphae</taxon>
        <taxon>Cyprinodontiformes</taxon>
        <taxon>Goodeidae</taxon>
        <taxon>Characodon</taxon>
    </lineage>
</organism>
<keyword evidence="2" id="KW-1185">Reference proteome</keyword>
<proteinExistence type="predicted"/>
<comment type="caution">
    <text evidence="1">The sequence shown here is derived from an EMBL/GenBank/DDBJ whole genome shotgun (WGS) entry which is preliminary data.</text>
</comment>
<reference evidence="1 2" key="1">
    <citation type="submission" date="2021-06" db="EMBL/GenBank/DDBJ databases">
        <authorList>
            <person name="Palmer J.M."/>
        </authorList>
    </citation>
    <scope>NUCLEOTIDE SEQUENCE [LARGE SCALE GENOMIC DNA]</scope>
    <source>
        <strain evidence="1 2">CL_MEX2019</strain>
        <tissue evidence="1">Muscle</tissue>
    </source>
</reference>